<evidence type="ECO:0000256" key="2">
    <source>
        <dbReference type="ARBA" id="ARBA00022723"/>
    </source>
</evidence>
<name>A0A9X0R043_9PROT</name>
<reference evidence="5" key="1">
    <citation type="submission" date="2020-08" db="EMBL/GenBank/DDBJ databases">
        <authorList>
            <person name="Hu Y."/>
            <person name="Nguyen S.V."/>
            <person name="Li F."/>
            <person name="Fanning S."/>
        </authorList>
    </citation>
    <scope>NUCLEOTIDE SEQUENCE</scope>
    <source>
        <strain evidence="5">SYSU D8009</strain>
    </source>
</reference>
<dbReference type="Pfam" id="PF04828">
    <property type="entry name" value="GFA"/>
    <property type="match status" value="1"/>
</dbReference>
<comment type="similarity">
    <text evidence="1">Belongs to the Gfa family.</text>
</comment>
<evidence type="ECO:0000313" key="5">
    <source>
        <dbReference type="EMBL" id="MBC4015842.1"/>
    </source>
</evidence>
<protein>
    <submittedName>
        <fullName evidence="5">GFA family protein</fullName>
    </submittedName>
</protein>
<gene>
    <name evidence="5" type="ORF">H7965_10950</name>
</gene>
<dbReference type="SUPFAM" id="SSF51316">
    <property type="entry name" value="Mss4-like"/>
    <property type="match status" value="1"/>
</dbReference>
<organism evidence="5 6">
    <name type="scientific">Siccirubricoccus deserti</name>
    <dbReference type="NCBI Taxonomy" id="2013562"/>
    <lineage>
        <taxon>Bacteria</taxon>
        <taxon>Pseudomonadati</taxon>
        <taxon>Pseudomonadota</taxon>
        <taxon>Alphaproteobacteria</taxon>
        <taxon>Acetobacterales</taxon>
        <taxon>Roseomonadaceae</taxon>
        <taxon>Siccirubricoccus</taxon>
    </lineage>
</organism>
<dbReference type="PROSITE" id="PS51891">
    <property type="entry name" value="CENP_V_GFA"/>
    <property type="match status" value="1"/>
</dbReference>
<evidence type="ECO:0000256" key="1">
    <source>
        <dbReference type="ARBA" id="ARBA00005495"/>
    </source>
</evidence>
<dbReference type="GO" id="GO:0016846">
    <property type="term" value="F:carbon-sulfur lyase activity"/>
    <property type="evidence" value="ECO:0007669"/>
    <property type="project" value="InterPro"/>
</dbReference>
<dbReference type="InterPro" id="IPR006913">
    <property type="entry name" value="CENP-V/GFA"/>
</dbReference>
<keyword evidence="3" id="KW-0862">Zinc</keyword>
<dbReference type="PANTHER" id="PTHR28620:SF1">
    <property type="entry name" value="CENP-V_GFA DOMAIN-CONTAINING PROTEIN"/>
    <property type="match status" value="1"/>
</dbReference>
<dbReference type="PANTHER" id="PTHR28620">
    <property type="entry name" value="CENTROMERE PROTEIN V"/>
    <property type="match status" value="1"/>
</dbReference>
<evidence type="ECO:0000313" key="6">
    <source>
        <dbReference type="Proteomes" id="UP000600101"/>
    </source>
</evidence>
<sequence length="133" mass="14121">MSASTCSACRGATEVPQAGAHTGGCHCGRVRFAVTADLAQVIACNCSICTKRGLLLAFVPPARFTLEAGEDALTDYQFGRKTIHHLFCAGCGVESFARGRKPDGAEMIAVNVRCLDGVDPDSLERMPFDGRQL</sequence>
<keyword evidence="2" id="KW-0479">Metal-binding</keyword>
<dbReference type="Gene3D" id="2.170.150.70">
    <property type="match status" value="1"/>
</dbReference>
<evidence type="ECO:0000259" key="4">
    <source>
        <dbReference type="PROSITE" id="PS51891"/>
    </source>
</evidence>
<keyword evidence="6" id="KW-1185">Reference proteome</keyword>
<dbReference type="EMBL" id="JACOMF010000010">
    <property type="protein sequence ID" value="MBC4015842.1"/>
    <property type="molecule type" value="Genomic_DNA"/>
</dbReference>
<dbReference type="AlphaFoldDB" id="A0A9X0R043"/>
<comment type="caution">
    <text evidence="5">The sequence shown here is derived from an EMBL/GenBank/DDBJ whole genome shotgun (WGS) entry which is preliminary data.</text>
</comment>
<dbReference type="InterPro" id="IPR011057">
    <property type="entry name" value="Mss4-like_sf"/>
</dbReference>
<evidence type="ECO:0000256" key="3">
    <source>
        <dbReference type="ARBA" id="ARBA00022833"/>
    </source>
</evidence>
<feature type="domain" description="CENP-V/GFA" evidence="4">
    <location>
        <begin position="21"/>
        <end position="129"/>
    </location>
</feature>
<accession>A0A9X0R043</accession>
<proteinExistence type="inferred from homology"/>
<dbReference type="GO" id="GO:0046872">
    <property type="term" value="F:metal ion binding"/>
    <property type="evidence" value="ECO:0007669"/>
    <property type="project" value="UniProtKB-KW"/>
</dbReference>
<dbReference type="InterPro" id="IPR052355">
    <property type="entry name" value="CENP-V-like"/>
</dbReference>
<dbReference type="Proteomes" id="UP000600101">
    <property type="component" value="Unassembled WGS sequence"/>
</dbReference>